<dbReference type="SUPFAM" id="SSF141868">
    <property type="entry name" value="EAL domain-like"/>
    <property type="match status" value="1"/>
</dbReference>
<feature type="transmembrane region" description="Helical" evidence="1">
    <location>
        <begin position="221"/>
        <end position="239"/>
    </location>
</feature>
<accession>A0A1A3MLU5</accession>
<dbReference type="Gene3D" id="3.20.20.450">
    <property type="entry name" value="EAL domain"/>
    <property type="match status" value="1"/>
</dbReference>
<dbReference type="Pfam" id="PF00563">
    <property type="entry name" value="EAL"/>
    <property type="match status" value="1"/>
</dbReference>
<dbReference type="PANTHER" id="PTHR44757:SF2">
    <property type="entry name" value="BIOFILM ARCHITECTURE MAINTENANCE PROTEIN MBAA"/>
    <property type="match status" value="1"/>
</dbReference>
<evidence type="ECO:0000256" key="1">
    <source>
        <dbReference type="SAM" id="Phobius"/>
    </source>
</evidence>
<dbReference type="SUPFAM" id="SSF55073">
    <property type="entry name" value="Nucleotide cyclase"/>
    <property type="match status" value="1"/>
</dbReference>
<feature type="transmembrane region" description="Helical" evidence="1">
    <location>
        <begin position="154"/>
        <end position="176"/>
    </location>
</feature>
<protein>
    <submittedName>
        <fullName evidence="4">Diguanylate phosphodiesterase</fullName>
    </submittedName>
</protein>
<dbReference type="InterPro" id="IPR043128">
    <property type="entry name" value="Rev_trsase/Diguanyl_cyclase"/>
</dbReference>
<feature type="domain" description="GGDEF" evidence="3">
    <location>
        <begin position="383"/>
        <end position="516"/>
    </location>
</feature>
<dbReference type="InterPro" id="IPR029787">
    <property type="entry name" value="Nucleotide_cyclase"/>
</dbReference>
<dbReference type="CDD" id="cd01949">
    <property type="entry name" value="GGDEF"/>
    <property type="match status" value="1"/>
</dbReference>
<proteinExistence type="predicted"/>
<sequence>MGRPGKGPRPQGRELVATQRSRPRVYIFGVVTLLVAVNALAPWGQQVAHRGETILQLCTGLAAIICGVVTARRVRGMSRSWRLICALGVALWLFGQTLWWTGGTGADGVPTVPGVAAHLLLPVLALAGVVLLVRTSGRVFGPHGLLWHPPVTSVVDGVVAGLSFLVLATMGGFGAGSSVSLPRSGIPAIELVFALAEVTIVAAIVLVAMVYDLDRPYRLNYLLLAGGIVFMATSDRLIAYFHSVGAKGGDLWGGIGLILGPLMIAFAMFEYPARPADADRLGRGTDWAQLLLPYVGSLGIAILFAHQVLVGHWLDAFAVCVTVLMVLLVTIRQVIATRAQWLLTQRLYVAQRRLAHQVDHDALTGLPNRLLFARRLDEAMRCGDFVLIFVDLDDFKEINDRFGHAAGDELLCAVGERLKRCVTDHDTLARVGGDEFAILIHEEGEELQTVSDRLRVALRDPFPLQGSSVRVRASLGVVRPAGEDGPQTSDDLLRQADISMYAGKRLGKDTAVIYQPLTGVRVDFPTALRKAAGGVPPGFRLDYQPVVLLPEGTLLAVEALARWTAPNGMHISPETFVMAAEAAGLGAALDAMVLDLACRDVADAGLNIDIHVNIGAARLGNTDFEEHVQRTLNRHGIAPNRLVVEVTETVPIVDLADAAAQIARLNQIGVRVALDDFGAGYNSLTYLHALPVQMVKLDRSLAVGADPVRDLALYRSVIGLCADLGFDVIAEGIESIAQLDIVRAAGCRRVQGHLFGQPAPIGGISRVRQSELRAV</sequence>
<keyword evidence="5" id="KW-1185">Reference proteome</keyword>
<feature type="transmembrane region" description="Helical" evidence="1">
    <location>
        <begin position="316"/>
        <end position="335"/>
    </location>
</feature>
<dbReference type="SMART" id="SM00052">
    <property type="entry name" value="EAL"/>
    <property type="match status" value="1"/>
</dbReference>
<feature type="transmembrane region" description="Helical" evidence="1">
    <location>
        <begin position="114"/>
        <end position="133"/>
    </location>
</feature>
<evidence type="ECO:0000313" key="5">
    <source>
        <dbReference type="Proteomes" id="UP000093629"/>
    </source>
</evidence>
<dbReference type="PANTHER" id="PTHR44757">
    <property type="entry name" value="DIGUANYLATE CYCLASE DGCP"/>
    <property type="match status" value="1"/>
</dbReference>
<dbReference type="SMART" id="SM00267">
    <property type="entry name" value="GGDEF"/>
    <property type="match status" value="1"/>
</dbReference>
<keyword evidence="1" id="KW-1133">Transmembrane helix</keyword>
<dbReference type="Pfam" id="PF00990">
    <property type="entry name" value="GGDEF"/>
    <property type="match status" value="1"/>
</dbReference>
<feature type="transmembrane region" description="Helical" evidence="1">
    <location>
        <begin position="83"/>
        <end position="102"/>
    </location>
</feature>
<dbReference type="Gene3D" id="3.30.70.270">
    <property type="match status" value="1"/>
</dbReference>
<gene>
    <name evidence="4" type="ORF">A5636_16160</name>
</gene>
<organism evidence="4 5">
    <name type="scientific">Mycobacterium asiaticum</name>
    <dbReference type="NCBI Taxonomy" id="1790"/>
    <lineage>
        <taxon>Bacteria</taxon>
        <taxon>Bacillati</taxon>
        <taxon>Actinomycetota</taxon>
        <taxon>Actinomycetes</taxon>
        <taxon>Mycobacteriales</taxon>
        <taxon>Mycobacteriaceae</taxon>
        <taxon>Mycobacterium</taxon>
    </lineage>
</organism>
<reference evidence="4 5" key="1">
    <citation type="submission" date="2016-06" db="EMBL/GenBank/DDBJ databases">
        <authorList>
            <person name="Kjaerup R.B."/>
            <person name="Dalgaard T.S."/>
            <person name="Juul-Madsen H.R."/>
        </authorList>
    </citation>
    <scope>NUCLEOTIDE SEQUENCE [LARGE SCALE GENOMIC DNA]</scope>
    <source>
        <strain evidence="4 5">1245139.5</strain>
    </source>
</reference>
<evidence type="ECO:0000313" key="4">
    <source>
        <dbReference type="EMBL" id="OBK10010.1"/>
    </source>
</evidence>
<name>A0A1A3MLU5_MYCAS</name>
<dbReference type="EMBL" id="LZLQ01000152">
    <property type="protein sequence ID" value="OBK10010.1"/>
    <property type="molecule type" value="Genomic_DNA"/>
</dbReference>
<feature type="transmembrane region" description="Helical" evidence="1">
    <location>
        <begin position="25"/>
        <end position="41"/>
    </location>
</feature>
<dbReference type="InterPro" id="IPR035919">
    <property type="entry name" value="EAL_sf"/>
</dbReference>
<dbReference type="PROSITE" id="PS50883">
    <property type="entry name" value="EAL"/>
    <property type="match status" value="1"/>
</dbReference>
<feature type="transmembrane region" description="Helical" evidence="1">
    <location>
        <begin position="188"/>
        <end position="209"/>
    </location>
</feature>
<dbReference type="InterPro" id="IPR000160">
    <property type="entry name" value="GGDEF_dom"/>
</dbReference>
<feature type="domain" description="EAL" evidence="2">
    <location>
        <begin position="521"/>
        <end position="772"/>
    </location>
</feature>
<dbReference type="Proteomes" id="UP000093629">
    <property type="component" value="Unassembled WGS sequence"/>
</dbReference>
<dbReference type="NCBIfam" id="TIGR00254">
    <property type="entry name" value="GGDEF"/>
    <property type="match status" value="1"/>
</dbReference>
<dbReference type="InterPro" id="IPR001633">
    <property type="entry name" value="EAL_dom"/>
</dbReference>
<feature type="transmembrane region" description="Helical" evidence="1">
    <location>
        <begin position="251"/>
        <end position="269"/>
    </location>
</feature>
<evidence type="ECO:0000259" key="2">
    <source>
        <dbReference type="PROSITE" id="PS50883"/>
    </source>
</evidence>
<dbReference type="InterPro" id="IPR052155">
    <property type="entry name" value="Biofilm_reg_signaling"/>
</dbReference>
<comment type="caution">
    <text evidence="4">The sequence shown here is derived from an EMBL/GenBank/DDBJ whole genome shotgun (WGS) entry which is preliminary data.</text>
</comment>
<dbReference type="PROSITE" id="PS50887">
    <property type="entry name" value="GGDEF"/>
    <property type="match status" value="1"/>
</dbReference>
<evidence type="ECO:0000259" key="3">
    <source>
        <dbReference type="PROSITE" id="PS50887"/>
    </source>
</evidence>
<feature type="transmembrane region" description="Helical" evidence="1">
    <location>
        <begin position="53"/>
        <end position="71"/>
    </location>
</feature>
<feature type="transmembrane region" description="Helical" evidence="1">
    <location>
        <begin position="290"/>
        <end position="310"/>
    </location>
</feature>
<keyword evidence="1" id="KW-0472">Membrane</keyword>
<dbReference type="AlphaFoldDB" id="A0A1A3MLU5"/>
<dbReference type="CDD" id="cd01948">
    <property type="entry name" value="EAL"/>
    <property type="match status" value="1"/>
</dbReference>
<keyword evidence="1" id="KW-0812">Transmembrane</keyword>